<dbReference type="GeneID" id="130461473"/>
<dbReference type="PANTHER" id="PTHR23291">
    <property type="entry name" value="BAX INHIBITOR-RELATED"/>
    <property type="match status" value="1"/>
</dbReference>
<dbReference type="Proteomes" id="UP000813463">
    <property type="component" value="Chromosome 5"/>
</dbReference>
<sequence>MEEVIRRTVYVSYIDQHVTEEQLIGLSSTMDSIFMERFFQSSGLGFGQSFGMIRAGRSDYMGRVVDCRVCGYPKFVLRFGFVEFTNEVLPSKTAIAIVNPTVFPQIFNPLGKLSLIIYLCAAAKLFSAYIVYGTHNLIKRYSYDGYILAAVTLYLDIVNLFLALLAQLFSRKRYSYCIHVSLFRYSISVVDRLFYLVQDTLGIDK</sequence>
<evidence type="ECO:0000313" key="6">
    <source>
        <dbReference type="Proteomes" id="UP000813463"/>
    </source>
</evidence>
<organism evidence="6 7">
    <name type="scientific">Spinacia oleracea</name>
    <name type="common">Spinach</name>
    <dbReference type="NCBI Taxonomy" id="3562"/>
    <lineage>
        <taxon>Eukaryota</taxon>
        <taxon>Viridiplantae</taxon>
        <taxon>Streptophyta</taxon>
        <taxon>Embryophyta</taxon>
        <taxon>Tracheophyta</taxon>
        <taxon>Spermatophyta</taxon>
        <taxon>Magnoliopsida</taxon>
        <taxon>eudicotyledons</taxon>
        <taxon>Gunneridae</taxon>
        <taxon>Pentapetalae</taxon>
        <taxon>Caryophyllales</taxon>
        <taxon>Chenopodiaceae</taxon>
        <taxon>Chenopodioideae</taxon>
        <taxon>Anserineae</taxon>
        <taxon>Spinacia</taxon>
    </lineage>
</organism>
<keyword evidence="4 5" id="KW-0472">Membrane</keyword>
<evidence type="ECO:0000256" key="1">
    <source>
        <dbReference type="ARBA" id="ARBA00004141"/>
    </source>
</evidence>
<comment type="subcellular location">
    <subcellularLocation>
        <location evidence="1">Membrane</location>
        <topology evidence="1">Multi-pass membrane protein</topology>
    </subcellularLocation>
</comment>
<evidence type="ECO:0000256" key="3">
    <source>
        <dbReference type="ARBA" id="ARBA00022989"/>
    </source>
</evidence>
<reference evidence="7" key="2">
    <citation type="submission" date="2025-08" db="UniProtKB">
        <authorList>
            <consortium name="RefSeq"/>
        </authorList>
    </citation>
    <scope>IDENTIFICATION</scope>
    <source>
        <tissue evidence="7">Leaf</tissue>
    </source>
</reference>
<keyword evidence="6" id="KW-1185">Reference proteome</keyword>
<keyword evidence="3 5" id="KW-1133">Transmembrane helix</keyword>
<comment type="caution">
    <text evidence="5">Lacks conserved residue(s) required for the propagation of feature annotation.</text>
</comment>
<protein>
    <submittedName>
        <fullName evidence="7">Uncharacterized protein</fullName>
    </submittedName>
</protein>
<dbReference type="PANTHER" id="PTHR23291:SF121">
    <property type="entry name" value="BI1-LIKE PROTEIN"/>
    <property type="match status" value="1"/>
</dbReference>
<keyword evidence="2 5" id="KW-0812">Transmembrane</keyword>
<evidence type="ECO:0000256" key="2">
    <source>
        <dbReference type="ARBA" id="ARBA00022692"/>
    </source>
</evidence>
<feature type="transmembrane region" description="Helical" evidence="5">
    <location>
        <begin position="115"/>
        <end position="134"/>
    </location>
</feature>
<dbReference type="InterPro" id="IPR006214">
    <property type="entry name" value="Bax_inhibitor_1-related"/>
</dbReference>
<dbReference type="Pfam" id="PF01027">
    <property type="entry name" value="Bax1-I"/>
    <property type="match status" value="1"/>
</dbReference>
<feature type="transmembrane region" description="Helical" evidence="5">
    <location>
        <begin position="146"/>
        <end position="166"/>
    </location>
</feature>
<evidence type="ECO:0000256" key="4">
    <source>
        <dbReference type="ARBA" id="ARBA00023136"/>
    </source>
</evidence>
<comment type="similarity">
    <text evidence="5">Belongs to the BI1 family.</text>
</comment>
<reference evidence="6" key="1">
    <citation type="journal article" date="2021" name="Nat. Commun.">
        <title>Genomic analyses provide insights into spinach domestication and the genetic basis of agronomic traits.</title>
        <authorList>
            <person name="Cai X."/>
            <person name="Sun X."/>
            <person name="Xu C."/>
            <person name="Sun H."/>
            <person name="Wang X."/>
            <person name="Ge C."/>
            <person name="Zhang Z."/>
            <person name="Wang Q."/>
            <person name="Fei Z."/>
            <person name="Jiao C."/>
            <person name="Wang Q."/>
        </authorList>
    </citation>
    <scope>NUCLEOTIDE SEQUENCE [LARGE SCALE GENOMIC DNA]</scope>
    <source>
        <strain evidence="6">cv. Varoflay</strain>
    </source>
</reference>
<evidence type="ECO:0000313" key="7">
    <source>
        <dbReference type="RefSeq" id="XP_056685564.1"/>
    </source>
</evidence>
<evidence type="ECO:0000256" key="5">
    <source>
        <dbReference type="RuleBase" id="RU004379"/>
    </source>
</evidence>
<proteinExistence type="inferred from homology"/>
<dbReference type="RefSeq" id="XP_056685564.1">
    <property type="nucleotide sequence ID" value="XM_056829586.1"/>
</dbReference>
<gene>
    <name evidence="7" type="primary">LOC130461473</name>
</gene>
<name>A0ABM3QQC4_SPIOL</name>
<accession>A0ABM3QQC4</accession>